<evidence type="ECO:0000313" key="13">
    <source>
        <dbReference type="Proteomes" id="UP000678499"/>
    </source>
</evidence>
<comment type="similarity">
    <text evidence="10">Belongs to the SGF11 family.</text>
</comment>
<protein>
    <recommendedName>
        <fullName evidence="10">SAGA-associated factor 11</fullName>
    </recommendedName>
</protein>
<organism evidence="12">
    <name type="scientific">Notodromas monacha</name>
    <dbReference type="NCBI Taxonomy" id="399045"/>
    <lineage>
        <taxon>Eukaryota</taxon>
        <taxon>Metazoa</taxon>
        <taxon>Ecdysozoa</taxon>
        <taxon>Arthropoda</taxon>
        <taxon>Crustacea</taxon>
        <taxon>Oligostraca</taxon>
        <taxon>Ostracoda</taxon>
        <taxon>Podocopa</taxon>
        <taxon>Podocopida</taxon>
        <taxon>Cypridocopina</taxon>
        <taxon>Cypridoidea</taxon>
        <taxon>Cyprididae</taxon>
        <taxon>Notodromas</taxon>
    </lineage>
</organism>
<gene>
    <name evidence="12" type="ORF">NMOB1V02_LOCUS1407</name>
</gene>
<sequence length="264" mass="29688">MADSSRCWRECVVRSRASGAGNDDDERVEEAVVAVKEDTLLKDSVAEWIFWWLLDDVVLGYAFDVHRLCATGMWQAIEGVDEDDADDHQVVDDPQLDIFGRPLCRGRGKSGGVSAKCPQCRRMLQACRLAPHLEKCMGMGRHCWRVASRRITSAMMEYRSSGDEEEDDNNNNDEDGDGDRCDKDNNMKCVAGGKVNGQRRDSCDDGNEDDSTRWYFKKDASSQGTLTDKEKKKKKMTKRNQSKTRGRGGGDDLFIYSLSLFSGI</sequence>
<name>A0A7R9BF53_9CRUS</name>
<keyword evidence="4" id="KW-0862">Zinc</keyword>
<comment type="function">
    <text evidence="10">Component of the transcription regulatory histone acetylation (HAT) complex SAGA, a multiprotein complex that activates transcription by remodeling chromatin and mediating histone acetylation and deubiquitination. Within the SAGA complex, participates in a subcomplex that specifically deubiquitinates histone H2B. The SAGA complex is recruited to specific gene promoters by activators, where it is required for transcription.</text>
</comment>
<dbReference type="AlphaFoldDB" id="A0A7R9BF53"/>
<dbReference type="PANTHER" id="PTHR46367:SF1">
    <property type="entry name" value="ATAXIN-7-LIKE PROTEIN 3"/>
    <property type="match status" value="1"/>
</dbReference>
<evidence type="ECO:0000256" key="8">
    <source>
        <dbReference type="ARBA" id="ARBA00023163"/>
    </source>
</evidence>
<keyword evidence="6" id="KW-0805">Transcription regulation</keyword>
<feature type="region of interest" description="Disordered" evidence="11">
    <location>
        <begin position="214"/>
        <end position="252"/>
    </location>
</feature>
<comment type="subunit">
    <text evidence="10">Component of some SAGA transcription coactivator-HAT complexes.</text>
</comment>
<keyword evidence="9" id="KW-0539">Nucleus</keyword>
<feature type="compositionally biased region" description="Basic residues" evidence="11">
    <location>
        <begin position="231"/>
        <end position="246"/>
    </location>
</feature>
<keyword evidence="8" id="KW-0804">Transcription</keyword>
<feature type="compositionally biased region" description="Acidic residues" evidence="11">
    <location>
        <begin position="163"/>
        <end position="177"/>
    </location>
</feature>
<dbReference type="InterPro" id="IPR051078">
    <property type="entry name" value="SGF11"/>
</dbReference>
<evidence type="ECO:0000256" key="3">
    <source>
        <dbReference type="ARBA" id="ARBA00022771"/>
    </source>
</evidence>
<keyword evidence="3" id="KW-0863">Zinc-finger</keyword>
<accession>A0A7R9BF53</accession>
<dbReference type="GO" id="GO:0071819">
    <property type="term" value="C:DUBm complex"/>
    <property type="evidence" value="ECO:0007669"/>
    <property type="project" value="TreeGrafter"/>
</dbReference>
<evidence type="ECO:0000256" key="4">
    <source>
        <dbReference type="ARBA" id="ARBA00022833"/>
    </source>
</evidence>
<evidence type="ECO:0000256" key="5">
    <source>
        <dbReference type="ARBA" id="ARBA00022853"/>
    </source>
</evidence>
<dbReference type="Pfam" id="PF08209">
    <property type="entry name" value="Sgf11"/>
    <property type="match status" value="1"/>
</dbReference>
<dbReference type="EMBL" id="CAJPEX010000140">
    <property type="protein sequence ID" value="CAG0913678.1"/>
    <property type="molecule type" value="Genomic_DNA"/>
</dbReference>
<reference evidence="12" key="1">
    <citation type="submission" date="2020-11" db="EMBL/GenBank/DDBJ databases">
        <authorList>
            <person name="Tran Van P."/>
        </authorList>
    </citation>
    <scope>NUCLEOTIDE SEQUENCE</scope>
</reference>
<evidence type="ECO:0000256" key="9">
    <source>
        <dbReference type="ARBA" id="ARBA00023242"/>
    </source>
</evidence>
<evidence type="ECO:0000256" key="1">
    <source>
        <dbReference type="ARBA" id="ARBA00004123"/>
    </source>
</evidence>
<proteinExistence type="inferred from homology"/>
<evidence type="ECO:0000256" key="11">
    <source>
        <dbReference type="SAM" id="MobiDB-lite"/>
    </source>
</evidence>
<dbReference type="EMBL" id="OA882177">
    <property type="protein sequence ID" value="CAD7273526.1"/>
    <property type="molecule type" value="Genomic_DNA"/>
</dbReference>
<evidence type="ECO:0000256" key="7">
    <source>
        <dbReference type="ARBA" id="ARBA00023159"/>
    </source>
</evidence>
<dbReference type="Gene3D" id="3.30.160.60">
    <property type="entry name" value="Classic Zinc Finger"/>
    <property type="match status" value="1"/>
</dbReference>
<comment type="subcellular location">
    <subcellularLocation>
        <location evidence="1 10">Nucleus</location>
    </subcellularLocation>
</comment>
<keyword evidence="5" id="KW-0156">Chromatin regulator</keyword>
<dbReference type="PANTHER" id="PTHR46367">
    <property type="entry name" value="ATAXIN-7-LIKE PROTEIN 3"/>
    <property type="match status" value="1"/>
</dbReference>
<keyword evidence="7 10" id="KW-0010">Activator</keyword>
<dbReference type="GO" id="GO:0006325">
    <property type="term" value="P:chromatin organization"/>
    <property type="evidence" value="ECO:0007669"/>
    <property type="project" value="UniProtKB-KW"/>
</dbReference>
<dbReference type="GO" id="GO:0000124">
    <property type="term" value="C:SAGA complex"/>
    <property type="evidence" value="ECO:0007669"/>
    <property type="project" value="TreeGrafter"/>
</dbReference>
<keyword evidence="13" id="KW-1185">Reference proteome</keyword>
<dbReference type="OrthoDB" id="21557at2759"/>
<evidence type="ECO:0000256" key="2">
    <source>
        <dbReference type="ARBA" id="ARBA00022723"/>
    </source>
</evidence>
<dbReference type="InterPro" id="IPR013246">
    <property type="entry name" value="SAGA_su_Sgf11"/>
</dbReference>
<dbReference type="Proteomes" id="UP000678499">
    <property type="component" value="Unassembled WGS sequence"/>
</dbReference>
<evidence type="ECO:0000313" key="12">
    <source>
        <dbReference type="EMBL" id="CAD7273526.1"/>
    </source>
</evidence>
<evidence type="ECO:0000256" key="10">
    <source>
        <dbReference type="RuleBase" id="RU261113"/>
    </source>
</evidence>
<keyword evidence="2" id="KW-0479">Metal-binding</keyword>
<dbReference type="GO" id="GO:0008270">
    <property type="term" value="F:zinc ion binding"/>
    <property type="evidence" value="ECO:0007669"/>
    <property type="project" value="UniProtKB-KW"/>
</dbReference>
<dbReference type="GO" id="GO:0003713">
    <property type="term" value="F:transcription coactivator activity"/>
    <property type="evidence" value="ECO:0007669"/>
    <property type="project" value="TreeGrafter"/>
</dbReference>
<evidence type="ECO:0000256" key="6">
    <source>
        <dbReference type="ARBA" id="ARBA00023015"/>
    </source>
</evidence>
<feature type="region of interest" description="Disordered" evidence="11">
    <location>
        <begin position="158"/>
        <end position="182"/>
    </location>
</feature>
<dbReference type="GO" id="GO:0006357">
    <property type="term" value="P:regulation of transcription by RNA polymerase II"/>
    <property type="evidence" value="ECO:0007669"/>
    <property type="project" value="TreeGrafter"/>
</dbReference>